<dbReference type="EMBL" id="JACHIA010000009">
    <property type="protein sequence ID" value="MBB6071609.1"/>
    <property type="molecule type" value="Genomic_DNA"/>
</dbReference>
<keyword evidence="1" id="KW-0472">Membrane</keyword>
<sequence length="156" mass="15967">MMASSAVIQNGARVRLPSVGLAVLVAVVPKCALCVVAHVTVLGWLGISVAPAALPRPVAALALAAVPLMLAWRAPARRGYGPFALACVAAVLLAGELTHLHADAGAMHAGHHGMSSAPAGEHSSMVPWLGAALLVSASLWNAWPRRKHPPSCAHHC</sequence>
<evidence type="ECO:0008006" key="4">
    <source>
        <dbReference type="Google" id="ProtNLM"/>
    </source>
</evidence>
<keyword evidence="1" id="KW-0812">Transmembrane</keyword>
<keyword evidence="1" id="KW-1133">Transmembrane helix</keyword>
<name>A0A841H114_9BACT</name>
<feature type="transmembrane region" description="Helical" evidence="1">
    <location>
        <begin position="83"/>
        <end position="102"/>
    </location>
</feature>
<keyword evidence="3" id="KW-1185">Reference proteome</keyword>
<proteinExistence type="predicted"/>
<evidence type="ECO:0000256" key="1">
    <source>
        <dbReference type="SAM" id="Phobius"/>
    </source>
</evidence>
<comment type="caution">
    <text evidence="2">The sequence shown here is derived from an EMBL/GenBank/DDBJ whole genome shotgun (WGS) entry which is preliminary data.</text>
</comment>
<gene>
    <name evidence="2" type="ORF">HNQ61_003237</name>
</gene>
<dbReference type="RefSeq" id="WP_170034900.1">
    <property type="nucleotide sequence ID" value="NZ_JABDTL010000001.1"/>
</dbReference>
<accession>A0A841H114</accession>
<dbReference type="Proteomes" id="UP000582837">
    <property type="component" value="Unassembled WGS sequence"/>
</dbReference>
<feature type="transmembrane region" description="Helical" evidence="1">
    <location>
        <begin position="122"/>
        <end position="143"/>
    </location>
</feature>
<evidence type="ECO:0000313" key="3">
    <source>
        <dbReference type="Proteomes" id="UP000582837"/>
    </source>
</evidence>
<feature type="transmembrane region" description="Helical" evidence="1">
    <location>
        <begin position="53"/>
        <end position="71"/>
    </location>
</feature>
<reference evidence="2 3" key="1">
    <citation type="submission" date="2020-08" db="EMBL/GenBank/DDBJ databases">
        <title>Genomic Encyclopedia of Type Strains, Phase IV (KMG-IV): sequencing the most valuable type-strain genomes for metagenomic binning, comparative biology and taxonomic classification.</title>
        <authorList>
            <person name="Goeker M."/>
        </authorList>
    </citation>
    <scope>NUCLEOTIDE SEQUENCE [LARGE SCALE GENOMIC DNA]</scope>
    <source>
        <strain evidence="2 3">DSM 29007</strain>
    </source>
</reference>
<organism evidence="2 3">
    <name type="scientific">Longimicrobium terrae</name>
    <dbReference type="NCBI Taxonomy" id="1639882"/>
    <lineage>
        <taxon>Bacteria</taxon>
        <taxon>Pseudomonadati</taxon>
        <taxon>Gemmatimonadota</taxon>
        <taxon>Longimicrobiia</taxon>
        <taxon>Longimicrobiales</taxon>
        <taxon>Longimicrobiaceae</taxon>
        <taxon>Longimicrobium</taxon>
    </lineage>
</organism>
<evidence type="ECO:0000313" key="2">
    <source>
        <dbReference type="EMBL" id="MBB6071609.1"/>
    </source>
</evidence>
<dbReference type="AlphaFoldDB" id="A0A841H114"/>
<feature type="transmembrane region" description="Helical" evidence="1">
    <location>
        <begin position="21"/>
        <end position="47"/>
    </location>
</feature>
<protein>
    <recommendedName>
        <fullName evidence="4">MerC domain-containing protein</fullName>
    </recommendedName>
</protein>